<dbReference type="AlphaFoldDB" id="A0A0C9XUG1"/>
<evidence type="ECO:0000313" key="1">
    <source>
        <dbReference type="EMBL" id="KIK01337.1"/>
    </source>
</evidence>
<gene>
    <name evidence="1" type="ORF">K443DRAFT_572376</name>
</gene>
<organism evidence="1 2">
    <name type="scientific">Laccaria amethystina LaAM-08-1</name>
    <dbReference type="NCBI Taxonomy" id="1095629"/>
    <lineage>
        <taxon>Eukaryota</taxon>
        <taxon>Fungi</taxon>
        <taxon>Dikarya</taxon>
        <taxon>Basidiomycota</taxon>
        <taxon>Agaricomycotina</taxon>
        <taxon>Agaricomycetes</taxon>
        <taxon>Agaricomycetidae</taxon>
        <taxon>Agaricales</taxon>
        <taxon>Agaricineae</taxon>
        <taxon>Hydnangiaceae</taxon>
        <taxon>Laccaria</taxon>
    </lineage>
</organism>
<accession>A0A0C9XUG1</accession>
<proteinExistence type="predicted"/>
<evidence type="ECO:0000313" key="2">
    <source>
        <dbReference type="Proteomes" id="UP000054477"/>
    </source>
</evidence>
<dbReference type="Proteomes" id="UP000054477">
    <property type="component" value="Unassembled WGS sequence"/>
</dbReference>
<name>A0A0C9XUG1_9AGAR</name>
<reference evidence="1 2" key="1">
    <citation type="submission" date="2014-04" db="EMBL/GenBank/DDBJ databases">
        <authorList>
            <consortium name="DOE Joint Genome Institute"/>
            <person name="Kuo A."/>
            <person name="Kohler A."/>
            <person name="Nagy L.G."/>
            <person name="Floudas D."/>
            <person name="Copeland A."/>
            <person name="Barry K.W."/>
            <person name="Cichocki N."/>
            <person name="Veneault-Fourrey C."/>
            <person name="LaButti K."/>
            <person name="Lindquist E.A."/>
            <person name="Lipzen A."/>
            <person name="Lundell T."/>
            <person name="Morin E."/>
            <person name="Murat C."/>
            <person name="Sun H."/>
            <person name="Tunlid A."/>
            <person name="Henrissat B."/>
            <person name="Grigoriev I.V."/>
            <person name="Hibbett D.S."/>
            <person name="Martin F."/>
            <person name="Nordberg H.P."/>
            <person name="Cantor M.N."/>
            <person name="Hua S.X."/>
        </authorList>
    </citation>
    <scope>NUCLEOTIDE SEQUENCE [LARGE SCALE GENOMIC DNA]</scope>
    <source>
        <strain evidence="1 2">LaAM-08-1</strain>
    </source>
</reference>
<dbReference type="EMBL" id="KN838608">
    <property type="protein sequence ID" value="KIK01337.1"/>
    <property type="molecule type" value="Genomic_DNA"/>
</dbReference>
<sequence length="134" mass="15371">MTTLLDFRVPVKLPSLPQKSLNRYGLQMCSFRLLSALQPLIYFQKTPSKAPVEAFSKLANDLSMYMFCLHRKKPLFVWQLGISPNPTLSHFVEVTLRSNALSEISGFHSHLQTYPNVLAIHICQTLIRLNDFYS</sequence>
<reference evidence="2" key="2">
    <citation type="submission" date="2015-01" db="EMBL/GenBank/DDBJ databases">
        <title>Evolutionary Origins and Diversification of the Mycorrhizal Mutualists.</title>
        <authorList>
            <consortium name="DOE Joint Genome Institute"/>
            <consortium name="Mycorrhizal Genomics Consortium"/>
            <person name="Kohler A."/>
            <person name="Kuo A."/>
            <person name="Nagy L.G."/>
            <person name="Floudas D."/>
            <person name="Copeland A."/>
            <person name="Barry K.W."/>
            <person name="Cichocki N."/>
            <person name="Veneault-Fourrey C."/>
            <person name="LaButti K."/>
            <person name="Lindquist E.A."/>
            <person name="Lipzen A."/>
            <person name="Lundell T."/>
            <person name="Morin E."/>
            <person name="Murat C."/>
            <person name="Riley R."/>
            <person name="Ohm R."/>
            <person name="Sun H."/>
            <person name="Tunlid A."/>
            <person name="Henrissat B."/>
            <person name="Grigoriev I.V."/>
            <person name="Hibbett D.S."/>
            <person name="Martin F."/>
        </authorList>
    </citation>
    <scope>NUCLEOTIDE SEQUENCE [LARGE SCALE GENOMIC DNA]</scope>
    <source>
        <strain evidence="2">LaAM-08-1</strain>
    </source>
</reference>
<dbReference type="HOGENOM" id="CLU_1896570_0_0_1"/>
<keyword evidence="2" id="KW-1185">Reference proteome</keyword>
<protein>
    <submittedName>
        <fullName evidence="1">Uncharacterized protein</fullName>
    </submittedName>
</protein>